<reference evidence="4 5" key="1">
    <citation type="journal article" date="2021" name="Microbiol. Spectr.">
        <title>A Single Bacterium Capable of Oxidation and Reduction of Iron at Circumneutral pH.</title>
        <authorList>
            <person name="Kato S."/>
            <person name="Ohkuma M."/>
        </authorList>
    </citation>
    <scope>NUCLEOTIDE SEQUENCE [LARGE SCALE GENOMIC DNA]</scope>
    <source>
        <strain evidence="4 5">MIZ03</strain>
    </source>
</reference>
<feature type="compositionally biased region" description="Low complexity" evidence="1">
    <location>
        <begin position="12"/>
        <end position="26"/>
    </location>
</feature>
<dbReference type="RefSeq" id="WP_223904016.1">
    <property type="nucleotide sequence ID" value="NZ_AP024238.1"/>
</dbReference>
<evidence type="ECO:0000259" key="3">
    <source>
        <dbReference type="Pfam" id="PF17761"/>
    </source>
</evidence>
<evidence type="ECO:0000313" key="5">
    <source>
        <dbReference type="Proteomes" id="UP000824366"/>
    </source>
</evidence>
<dbReference type="PANTHER" id="PTHR30547">
    <property type="entry name" value="UNCHARACTERIZED PROTEIN YHCG-RELATED"/>
    <property type="match status" value="1"/>
</dbReference>
<dbReference type="EMBL" id="AP024238">
    <property type="protein sequence ID" value="BCO28018.1"/>
    <property type="molecule type" value="Genomic_DNA"/>
</dbReference>
<organism evidence="4 5">
    <name type="scientific">Rhodoferax lithotrophicus</name>
    <dbReference type="NCBI Taxonomy" id="2798804"/>
    <lineage>
        <taxon>Bacteria</taxon>
        <taxon>Pseudomonadati</taxon>
        <taxon>Pseudomonadota</taxon>
        <taxon>Betaproteobacteria</taxon>
        <taxon>Burkholderiales</taxon>
        <taxon>Comamonadaceae</taxon>
        <taxon>Rhodoferax</taxon>
    </lineage>
</organism>
<accession>A0ABN6D8Q9</accession>
<dbReference type="Proteomes" id="UP000824366">
    <property type="component" value="Chromosome"/>
</dbReference>
<proteinExistence type="predicted"/>
<dbReference type="Pfam" id="PF06250">
    <property type="entry name" value="YhcG_C"/>
    <property type="match status" value="1"/>
</dbReference>
<name>A0ABN6D8Q9_9BURK</name>
<dbReference type="Pfam" id="PF17761">
    <property type="entry name" value="DUF1016_N"/>
    <property type="match status" value="1"/>
</dbReference>
<feature type="domain" description="YhcG N-terminal" evidence="3">
    <location>
        <begin position="38"/>
        <end position="173"/>
    </location>
</feature>
<dbReference type="InterPro" id="IPR053148">
    <property type="entry name" value="PD-DEXK-like_domain"/>
</dbReference>
<gene>
    <name evidence="4" type="ORF">MIZ03_2911</name>
</gene>
<feature type="domain" description="YhcG PDDEXK nuclease" evidence="2">
    <location>
        <begin position="197"/>
        <end position="349"/>
    </location>
</feature>
<protein>
    <submittedName>
        <fullName evidence="4">Nuclease YhcG</fullName>
    </submittedName>
</protein>
<feature type="region of interest" description="Disordered" evidence="1">
    <location>
        <begin position="1"/>
        <end position="26"/>
    </location>
</feature>
<keyword evidence="5" id="KW-1185">Reference proteome</keyword>
<dbReference type="InterPro" id="IPR041527">
    <property type="entry name" value="YhcG_N"/>
</dbReference>
<dbReference type="InterPro" id="IPR009362">
    <property type="entry name" value="YhcG_C"/>
</dbReference>
<sequence>MSTSKNKAVEKAPTTPAPLAATQPNAAKPSGYADFLREVKTEIRQRQRQALRAVNSEMLALYWWLGENISQRQATLGWGKAVVENLARDLQAEFPGRNGFSARNIWNMLNFFRDYADKPKLQPLVAEISWAKNLLIMARCKDDLEREFYLRATARFGWSKNVLQHQLDNHSYRQYLLGQTNFDAAVPEGIKAQAMLAIKDHYTFDFVGLAEQHSERELELSLVANLRGFLAEMGGAFTFVGNQFKLESDGRDYFIDLLLFHRRLRCLVAIELKIGEFKPEHKGQIEFYLDQLDQHHRVDGENPPIGIVICRSKTRTMVEYALRTMTRPLGIATYTVTPQLPANFQGELPSPEQIAERLAGWALESDGFEGEGV</sequence>
<dbReference type="Gene3D" id="3.40.1350.10">
    <property type="match status" value="1"/>
</dbReference>
<evidence type="ECO:0000256" key="1">
    <source>
        <dbReference type="SAM" id="MobiDB-lite"/>
    </source>
</evidence>
<dbReference type="PANTHER" id="PTHR30547:SF0">
    <property type="entry name" value="BLR8175 PROTEIN"/>
    <property type="match status" value="1"/>
</dbReference>
<evidence type="ECO:0000259" key="2">
    <source>
        <dbReference type="Pfam" id="PF06250"/>
    </source>
</evidence>
<dbReference type="InterPro" id="IPR011856">
    <property type="entry name" value="tRNA_endonuc-like_dom_sf"/>
</dbReference>
<evidence type="ECO:0000313" key="4">
    <source>
        <dbReference type="EMBL" id="BCO28018.1"/>
    </source>
</evidence>